<organism evidence="1 2">
    <name type="scientific">Rotaria sordida</name>
    <dbReference type="NCBI Taxonomy" id="392033"/>
    <lineage>
        <taxon>Eukaryota</taxon>
        <taxon>Metazoa</taxon>
        <taxon>Spiralia</taxon>
        <taxon>Gnathifera</taxon>
        <taxon>Rotifera</taxon>
        <taxon>Eurotatoria</taxon>
        <taxon>Bdelloidea</taxon>
        <taxon>Philodinida</taxon>
        <taxon>Philodinidae</taxon>
        <taxon>Rotaria</taxon>
    </lineage>
</organism>
<reference evidence="1" key="1">
    <citation type="submission" date="2021-02" db="EMBL/GenBank/DDBJ databases">
        <authorList>
            <person name="Nowell W R."/>
        </authorList>
    </citation>
    <scope>NUCLEOTIDE SEQUENCE</scope>
</reference>
<proteinExistence type="predicted"/>
<dbReference type="Proteomes" id="UP000663864">
    <property type="component" value="Unassembled WGS sequence"/>
</dbReference>
<dbReference type="EMBL" id="CAJNOT010000914">
    <property type="protein sequence ID" value="CAF1108480.1"/>
    <property type="molecule type" value="Genomic_DNA"/>
</dbReference>
<name>A0A814PNW3_9BILA</name>
<accession>A0A814PNW3</accession>
<evidence type="ECO:0000313" key="2">
    <source>
        <dbReference type="Proteomes" id="UP000663864"/>
    </source>
</evidence>
<evidence type="ECO:0000313" key="1">
    <source>
        <dbReference type="EMBL" id="CAF1108480.1"/>
    </source>
</evidence>
<protein>
    <submittedName>
        <fullName evidence="1">Uncharacterized protein</fullName>
    </submittedName>
</protein>
<gene>
    <name evidence="1" type="ORF">ZHD862_LOCUS17980</name>
</gene>
<comment type="caution">
    <text evidence="1">The sequence shown here is derived from an EMBL/GenBank/DDBJ whole genome shotgun (WGS) entry which is preliminary data.</text>
</comment>
<sequence>MFRVYSNTRAIYGLCRALNNQISKRYQSSSSSTTTTTAANVALEPNVSKMSMFSGHIKGAITNNLEFIRPENITPISMYQVLDSDGSIKEKSHTPDVSN</sequence>
<dbReference type="AlphaFoldDB" id="A0A814PNW3"/>